<evidence type="ECO:0000313" key="1">
    <source>
        <dbReference type="EMBL" id="EGG24372.1"/>
    </source>
</evidence>
<dbReference type="RefSeq" id="XP_004362223.1">
    <property type="nucleotide sequence ID" value="XM_004362166.1"/>
</dbReference>
<dbReference type="AlphaFoldDB" id="F4PJ86"/>
<evidence type="ECO:0000313" key="2">
    <source>
        <dbReference type="Proteomes" id="UP000007797"/>
    </source>
</evidence>
<proteinExistence type="predicted"/>
<keyword evidence="2" id="KW-1185">Reference proteome</keyword>
<dbReference type="GeneID" id="14876540"/>
<accession>F4PJ86</accession>
<protein>
    <submittedName>
        <fullName evidence="1">Uncharacterized protein</fullName>
    </submittedName>
</protein>
<sequence>MNNNLNVLPSTIAKIVIDFVLYCDWVSDDNTTTNCRSSLIDNALNLSMAQLLDSCNRISSGSPL</sequence>
<dbReference type="Proteomes" id="UP000007797">
    <property type="component" value="Unassembled WGS sequence"/>
</dbReference>
<name>F4PJ86_CACFS</name>
<dbReference type="KEGG" id="dfa:DFA_06522"/>
<organism evidence="1 2">
    <name type="scientific">Cavenderia fasciculata</name>
    <name type="common">Slime mold</name>
    <name type="synonym">Dictyostelium fasciculatum</name>
    <dbReference type="NCBI Taxonomy" id="261658"/>
    <lineage>
        <taxon>Eukaryota</taxon>
        <taxon>Amoebozoa</taxon>
        <taxon>Evosea</taxon>
        <taxon>Eumycetozoa</taxon>
        <taxon>Dictyostelia</taxon>
        <taxon>Acytosteliales</taxon>
        <taxon>Cavenderiaceae</taxon>
        <taxon>Cavenderia</taxon>
    </lineage>
</organism>
<gene>
    <name evidence="1" type="ORF">DFA_06522</name>
</gene>
<reference evidence="2" key="1">
    <citation type="journal article" date="2011" name="Genome Res.">
        <title>Phylogeny-wide analysis of social amoeba genomes highlights ancient origins for complex intercellular communication.</title>
        <authorList>
            <person name="Heidel A.J."/>
            <person name="Lawal H.M."/>
            <person name="Felder M."/>
            <person name="Schilde C."/>
            <person name="Helps N.R."/>
            <person name="Tunggal B."/>
            <person name="Rivero F."/>
            <person name="John U."/>
            <person name="Schleicher M."/>
            <person name="Eichinger L."/>
            <person name="Platzer M."/>
            <person name="Noegel A.A."/>
            <person name="Schaap P."/>
            <person name="Gloeckner G."/>
        </authorList>
    </citation>
    <scope>NUCLEOTIDE SEQUENCE [LARGE SCALE GENOMIC DNA]</scope>
    <source>
        <strain evidence="2">SH3</strain>
    </source>
</reference>
<dbReference type="EMBL" id="GL883007">
    <property type="protein sequence ID" value="EGG24372.1"/>
    <property type="molecule type" value="Genomic_DNA"/>
</dbReference>